<dbReference type="InterPro" id="IPR052165">
    <property type="entry name" value="Membrane_assoc_protease"/>
</dbReference>
<dbReference type="InterPro" id="IPR056738">
    <property type="entry name" value="NfeD1b_N"/>
</dbReference>
<gene>
    <name evidence="9" type="ORF">BVG16_11020</name>
</gene>
<dbReference type="Gene3D" id="2.40.50.140">
    <property type="entry name" value="Nucleic acid-binding proteins"/>
    <property type="match status" value="1"/>
</dbReference>
<dbReference type="InterPro" id="IPR002810">
    <property type="entry name" value="NfeD-like_C"/>
</dbReference>
<dbReference type="InterPro" id="IPR012340">
    <property type="entry name" value="NA-bd_OB-fold"/>
</dbReference>
<dbReference type="EMBL" id="MSZX01000004">
    <property type="protein sequence ID" value="OPA78406.1"/>
    <property type="molecule type" value="Genomic_DNA"/>
</dbReference>
<accession>A0A1T2XFE4</accession>
<keyword evidence="9" id="KW-0645">Protease</keyword>
<keyword evidence="3 5" id="KW-1133">Transmembrane helix</keyword>
<evidence type="ECO:0000259" key="7">
    <source>
        <dbReference type="Pfam" id="PF24961"/>
    </source>
</evidence>
<evidence type="ECO:0000313" key="10">
    <source>
        <dbReference type="Proteomes" id="UP000190188"/>
    </source>
</evidence>
<dbReference type="Pfam" id="PF24961">
    <property type="entry name" value="NfeD_membrane"/>
    <property type="match status" value="1"/>
</dbReference>
<dbReference type="CDD" id="cd07021">
    <property type="entry name" value="Clp_protease_NfeD_like"/>
    <property type="match status" value="1"/>
</dbReference>
<sequence>MKGGMDLHSWFKRFGLAFLMVMPLLMLGWSGIADLQANAASNNPAQKLVVVVPVKQSIESGLGQFVERAIHKAEDLHASLIVLNVNTPGGRVDSALDIGNVIMSSTVPTLAYVESEAASAGSYISLSADQIVMKPGSMIGAAALVDGSGKPVENAKTIAAWASMMRSVAEQNHRNGDIAEGMVDSQKVVELKPIQKVKQQGEIISLSANEALAVGYADHIANTLEEAVSYAGIDNPVIEHVNQTFFEKLATWLTHPVIATLLLFMGIAGVAIEMFVPGFGIPGVIGLLGFGLYFFGNFVAGFAEQGSIVLFVLGIVLLVCEVFVPSFGILGILGSLSLIAGVVMAAFDTSDALLSLGIAFVAALIVVVVVARIFKHRGIWNRFILKDSLTSEQGYLSSEDKSYLLHKEGVSLTTLRPSGTVVIDDEHVDVVTDGTFIEANRPIIVAKIEGTRVVVREKLIKK</sequence>
<dbReference type="Pfam" id="PF25145">
    <property type="entry name" value="NfeD1b_N"/>
    <property type="match status" value="1"/>
</dbReference>
<reference evidence="9 10" key="1">
    <citation type="submission" date="2017-01" db="EMBL/GenBank/DDBJ databases">
        <title>Genome analysis of Paenibacillus selenitrireducens ES3-24.</title>
        <authorList>
            <person name="Xu D."/>
            <person name="Yao R."/>
            <person name="Zheng S."/>
        </authorList>
    </citation>
    <scope>NUCLEOTIDE SEQUENCE [LARGE SCALE GENOMIC DNA]</scope>
    <source>
        <strain evidence="9 10">ES3-24</strain>
    </source>
</reference>
<evidence type="ECO:0000259" key="6">
    <source>
        <dbReference type="Pfam" id="PF01957"/>
    </source>
</evidence>
<dbReference type="GO" id="GO:0005886">
    <property type="term" value="C:plasma membrane"/>
    <property type="evidence" value="ECO:0007669"/>
    <property type="project" value="TreeGrafter"/>
</dbReference>
<feature type="domain" description="NfeD integral membrane" evidence="7">
    <location>
        <begin position="258"/>
        <end position="371"/>
    </location>
</feature>
<feature type="transmembrane region" description="Helical" evidence="5">
    <location>
        <begin position="353"/>
        <end position="374"/>
    </location>
</feature>
<evidence type="ECO:0000256" key="5">
    <source>
        <dbReference type="SAM" id="Phobius"/>
    </source>
</evidence>
<keyword evidence="4 5" id="KW-0472">Membrane</keyword>
<keyword evidence="10" id="KW-1185">Reference proteome</keyword>
<dbReference type="InterPro" id="IPR029045">
    <property type="entry name" value="ClpP/crotonase-like_dom_sf"/>
</dbReference>
<dbReference type="AlphaFoldDB" id="A0A1T2XFE4"/>
<dbReference type="GO" id="GO:0008233">
    <property type="term" value="F:peptidase activity"/>
    <property type="evidence" value="ECO:0007669"/>
    <property type="project" value="UniProtKB-KW"/>
</dbReference>
<keyword evidence="9" id="KW-0378">Hydrolase</keyword>
<dbReference type="Pfam" id="PF01957">
    <property type="entry name" value="NfeD"/>
    <property type="match status" value="1"/>
</dbReference>
<protein>
    <submittedName>
        <fullName evidence="9">Serine protease</fullName>
    </submittedName>
</protein>
<evidence type="ECO:0000256" key="4">
    <source>
        <dbReference type="ARBA" id="ARBA00023136"/>
    </source>
</evidence>
<dbReference type="Gene3D" id="3.90.226.10">
    <property type="entry name" value="2-enoyl-CoA Hydratase, Chain A, domain 1"/>
    <property type="match status" value="1"/>
</dbReference>
<comment type="subcellular location">
    <subcellularLocation>
        <location evidence="1">Membrane</location>
        <topology evidence="1">Multi-pass membrane protein</topology>
    </subcellularLocation>
</comment>
<evidence type="ECO:0000259" key="8">
    <source>
        <dbReference type="Pfam" id="PF25145"/>
    </source>
</evidence>
<feature type="domain" description="NfeD-like C-terminal" evidence="6">
    <location>
        <begin position="404"/>
        <end position="456"/>
    </location>
</feature>
<dbReference type="InterPro" id="IPR056739">
    <property type="entry name" value="NfeD_membrane"/>
</dbReference>
<comment type="caution">
    <text evidence="9">The sequence shown here is derived from an EMBL/GenBank/DDBJ whole genome shotgun (WGS) entry which is preliminary data.</text>
</comment>
<dbReference type="GO" id="GO:0006508">
    <property type="term" value="P:proteolysis"/>
    <property type="evidence" value="ECO:0007669"/>
    <property type="project" value="UniProtKB-KW"/>
</dbReference>
<dbReference type="OrthoDB" id="9806253at2"/>
<dbReference type="STRING" id="1324314.BVG16_11020"/>
<dbReference type="Proteomes" id="UP000190188">
    <property type="component" value="Unassembled WGS sequence"/>
</dbReference>
<feature type="domain" description="NfeD1b N-terminal" evidence="8">
    <location>
        <begin position="49"/>
        <end position="240"/>
    </location>
</feature>
<keyword evidence="2 5" id="KW-0812">Transmembrane</keyword>
<evidence type="ECO:0000256" key="3">
    <source>
        <dbReference type="ARBA" id="ARBA00022989"/>
    </source>
</evidence>
<name>A0A1T2XFE4_9BACL</name>
<dbReference type="PANTHER" id="PTHR33507">
    <property type="entry name" value="INNER MEMBRANE PROTEIN YBBJ"/>
    <property type="match status" value="1"/>
</dbReference>
<dbReference type="PANTHER" id="PTHR33507:SF3">
    <property type="entry name" value="INNER MEMBRANE PROTEIN YBBJ"/>
    <property type="match status" value="1"/>
</dbReference>
<evidence type="ECO:0000313" key="9">
    <source>
        <dbReference type="EMBL" id="OPA78406.1"/>
    </source>
</evidence>
<dbReference type="SUPFAM" id="SSF52096">
    <property type="entry name" value="ClpP/crotonase"/>
    <property type="match status" value="1"/>
</dbReference>
<feature type="transmembrane region" description="Helical" evidence="5">
    <location>
        <begin position="252"/>
        <end position="272"/>
    </location>
</feature>
<proteinExistence type="predicted"/>
<evidence type="ECO:0000256" key="2">
    <source>
        <dbReference type="ARBA" id="ARBA00022692"/>
    </source>
</evidence>
<feature type="transmembrane region" description="Helical" evidence="5">
    <location>
        <begin position="279"/>
        <end position="296"/>
    </location>
</feature>
<evidence type="ECO:0000256" key="1">
    <source>
        <dbReference type="ARBA" id="ARBA00004141"/>
    </source>
</evidence>
<organism evidence="9 10">
    <name type="scientific">Paenibacillus selenitireducens</name>
    <dbReference type="NCBI Taxonomy" id="1324314"/>
    <lineage>
        <taxon>Bacteria</taxon>
        <taxon>Bacillati</taxon>
        <taxon>Bacillota</taxon>
        <taxon>Bacilli</taxon>
        <taxon>Bacillales</taxon>
        <taxon>Paenibacillaceae</taxon>
        <taxon>Paenibacillus</taxon>
    </lineage>
</organism>